<dbReference type="GO" id="GO:0003848">
    <property type="term" value="F:2-amino-4-hydroxy-6-hydroxymethyldihydropteridine diphosphokinase activity"/>
    <property type="evidence" value="ECO:0007669"/>
    <property type="project" value="UniProtKB-EC"/>
</dbReference>
<feature type="domain" description="7,8-dihydro-6-hydroxymethylpterin-pyrophosphokinase" evidence="8">
    <location>
        <begin position="11"/>
        <end position="137"/>
    </location>
</feature>
<dbReference type="GO" id="GO:0005524">
    <property type="term" value="F:ATP binding"/>
    <property type="evidence" value="ECO:0007669"/>
    <property type="project" value="UniProtKB-KW"/>
</dbReference>
<proteinExistence type="predicted"/>
<evidence type="ECO:0000256" key="3">
    <source>
        <dbReference type="ARBA" id="ARBA00022679"/>
    </source>
</evidence>
<comment type="pathway">
    <text evidence="1">Cofactor biosynthesis; tetrahydrofolate biosynthesis; 2-amino-4-hydroxy-6-hydroxymethyl-7,8-dihydropteridine diphosphate from 7,8-dihydroneopterin triphosphate: step 4/4.</text>
</comment>
<protein>
    <recommendedName>
        <fullName evidence="2">2-amino-4-hydroxy-6-hydroxymethyldihydropteridine diphosphokinase</fullName>
        <ecNumber evidence="2">2.7.6.3</ecNumber>
    </recommendedName>
</protein>
<name>A0A7W8K2A4_9DEIO</name>
<dbReference type="Pfam" id="PF01288">
    <property type="entry name" value="HPPK"/>
    <property type="match status" value="1"/>
</dbReference>
<dbReference type="Proteomes" id="UP000552709">
    <property type="component" value="Unassembled WGS sequence"/>
</dbReference>
<dbReference type="Gene3D" id="3.30.70.560">
    <property type="entry name" value="7,8-Dihydro-6-hydroxymethylpterin-pyrophosphokinase HPPK"/>
    <property type="match status" value="1"/>
</dbReference>
<keyword evidence="3 9" id="KW-0808">Transferase</keyword>
<reference evidence="9 10" key="1">
    <citation type="submission" date="2020-08" db="EMBL/GenBank/DDBJ databases">
        <title>Genomic Encyclopedia of Type Strains, Phase IV (KMG-IV): sequencing the most valuable type-strain genomes for metagenomic binning, comparative biology and taxonomic classification.</title>
        <authorList>
            <person name="Goeker M."/>
        </authorList>
    </citation>
    <scope>NUCLEOTIDE SEQUENCE [LARGE SCALE GENOMIC DNA]</scope>
    <source>
        <strain evidence="9 10">DSM 27939</strain>
    </source>
</reference>
<dbReference type="UniPathway" id="UPA00077">
    <property type="reaction ID" value="UER00155"/>
</dbReference>
<dbReference type="SUPFAM" id="SSF55083">
    <property type="entry name" value="6-hydroxymethyl-7,8-dihydropterin pyrophosphokinase, HPPK"/>
    <property type="match status" value="1"/>
</dbReference>
<dbReference type="GO" id="GO:0016301">
    <property type="term" value="F:kinase activity"/>
    <property type="evidence" value="ECO:0007669"/>
    <property type="project" value="UniProtKB-KW"/>
</dbReference>
<evidence type="ECO:0000256" key="4">
    <source>
        <dbReference type="ARBA" id="ARBA00022741"/>
    </source>
</evidence>
<keyword evidence="10" id="KW-1185">Reference proteome</keyword>
<comment type="caution">
    <text evidence="9">The sequence shown here is derived from an EMBL/GenBank/DDBJ whole genome shotgun (WGS) entry which is preliminary data.</text>
</comment>
<evidence type="ECO:0000256" key="7">
    <source>
        <dbReference type="ARBA" id="ARBA00022909"/>
    </source>
</evidence>
<evidence type="ECO:0000256" key="2">
    <source>
        <dbReference type="ARBA" id="ARBA00013253"/>
    </source>
</evidence>
<dbReference type="PANTHER" id="PTHR43071:SF1">
    <property type="entry name" value="2-AMINO-4-HYDROXY-6-HYDROXYMETHYLDIHYDROPTERIDINE PYROPHOSPHOKINASE"/>
    <property type="match status" value="1"/>
</dbReference>
<accession>A0A7W8K2A4</accession>
<keyword evidence="4" id="KW-0547">Nucleotide-binding</keyword>
<dbReference type="CDD" id="cd00483">
    <property type="entry name" value="HPPK"/>
    <property type="match status" value="1"/>
</dbReference>
<organism evidence="9 10">
    <name type="scientific">Deinococcus humi</name>
    <dbReference type="NCBI Taxonomy" id="662880"/>
    <lineage>
        <taxon>Bacteria</taxon>
        <taxon>Thermotogati</taxon>
        <taxon>Deinococcota</taxon>
        <taxon>Deinococci</taxon>
        <taxon>Deinococcales</taxon>
        <taxon>Deinococcaceae</taxon>
        <taxon>Deinococcus</taxon>
    </lineage>
</organism>
<evidence type="ECO:0000259" key="8">
    <source>
        <dbReference type="Pfam" id="PF01288"/>
    </source>
</evidence>
<evidence type="ECO:0000313" key="9">
    <source>
        <dbReference type="EMBL" id="MBB5366258.1"/>
    </source>
</evidence>
<dbReference type="AlphaFoldDB" id="A0A7W8K2A4"/>
<keyword evidence="5 9" id="KW-0418">Kinase</keyword>
<keyword evidence="7" id="KW-0289">Folate biosynthesis</keyword>
<evidence type="ECO:0000256" key="1">
    <source>
        <dbReference type="ARBA" id="ARBA00005051"/>
    </source>
</evidence>
<dbReference type="EC" id="2.7.6.3" evidence="2"/>
<dbReference type="InterPro" id="IPR000550">
    <property type="entry name" value="Hppk"/>
</dbReference>
<dbReference type="EMBL" id="JACHFL010000033">
    <property type="protein sequence ID" value="MBB5366258.1"/>
    <property type="molecule type" value="Genomic_DNA"/>
</dbReference>
<sequence>MSALHGAEDAYIALGANLGQPLETLRWAASQVARLGELHGVSQLYRTTPVGGPPRQPDYLNAALWLRTDLPPLELLSALHDIEARAGRERRERWEARVLDLDLIVYGNRVEVGPSLTLPHPRAWERAFVLAPLADLQSVMAHPLTGETVGEALARADQSGLWAERADWLPSS</sequence>
<evidence type="ECO:0000313" key="10">
    <source>
        <dbReference type="Proteomes" id="UP000552709"/>
    </source>
</evidence>
<evidence type="ECO:0000256" key="6">
    <source>
        <dbReference type="ARBA" id="ARBA00022840"/>
    </source>
</evidence>
<dbReference type="GO" id="GO:0046654">
    <property type="term" value="P:tetrahydrofolate biosynthetic process"/>
    <property type="evidence" value="ECO:0007669"/>
    <property type="project" value="UniProtKB-UniPathway"/>
</dbReference>
<dbReference type="InterPro" id="IPR035907">
    <property type="entry name" value="Hppk_sf"/>
</dbReference>
<dbReference type="GO" id="GO:0046656">
    <property type="term" value="P:folic acid biosynthetic process"/>
    <property type="evidence" value="ECO:0007669"/>
    <property type="project" value="UniProtKB-KW"/>
</dbReference>
<evidence type="ECO:0000256" key="5">
    <source>
        <dbReference type="ARBA" id="ARBA00022777"/>
    </source>
</evidence>
<gene>
    <name evidence="9" type="ORF">HNQ08_005387</name>
</gene>
<keyword evidence="6" id="KW-0067">ATP-binding</keyword>
<dbReference type="NCBIfam" id="TIGR01498">
    <property type="entry name" value="folK"/>
    <property type="match status" value="1"/>
</dbReference>
<dbReference type="PANTHER" id="PTHR43071">
    <property type="entry name" value="2-AMINO-4-HYDROXY-6-HYDROXYMETHYLDIHYDROPTERIDINE PYROPHOSPHOKINASE"/>
    <property type="match status" value="1"/>
</dbReference>